<dbReference type="InterPro" id="IPR036388">
    <property type="entry name" value="WH-like_DNA-bd_sf"/>
</dbReference>
<gene>
    <name evidence="2" type="ORF">F4556_003229</name>
</gene>
<dbReference type="EMBL" id="JACHJR010000001">
    <property type="protein sequence ID" value="MBB4947694.1"/>
    <property type="molecule type" value="Genomic_DNA"/>
</dbReference>
<dbReference type="Gene3D" id="1.10.10.10">
    <property type="entry name" value="Winged helix-like DNA-binding domain superfamily/Winged helix DNA-binding domain"/>
    <property type="match status" value="1"/>
</dbReference>
<evidence type="ECO:0000313" key="3">
    <source>
        <dbReference type="Proteomes" id="UP000573327"/>
    </source>
</evidence>
<dbReference type="InterPro" id="IPR016032">
    <property type="entry name" value="Sig_transdc_resp-reg_C-effctor"/>
</dbReference>
<dbReference type="Pfam" id="PF00196">
    <property type="entry name" value="GerE"/>
    <property type="match status" value="1"/>
</dbReference>
<evidence type="ECO:0000313" key="2">
    <source>
        <dbReference type="EMBL" id="MBB4947694.1"/>
    </source>
</evidence>
<dbReference type="SUPFAM" id="SSF46894">
    <property type="entry name" value="C-terminal effector domain of the bipartite response regulators"/>
    <property type="match status" value="1"/>
</dbReference>
<organism evidence="2 3">
    <name type="scientific">Kitasatospora gansuensis</name>
    <dbReference type="NCBI Taxonomy" id="258050"/>
    <lineage>
        <taxon>Bacteria</taxon>
        <taxon>Bacillati</taxon>
        <taxon>Actinomycetota</taxon>
        <taxon>Actinomycetes</taxon>
        <taxon>Kitasatosporales</taxon>
        <taxon>Streptomycetaceae</taxon>
        <taxon>Kitasatospora</taxon>
    </lineage>
</organism>
<keyword evidence="2" id="KW-0238">DNA-binding</keyword>
<dbReference type="InterPro" id="IPR000792">
    <property type="entry name" value="Tscrpt_reg_LuxR_C"/>
</dbReference>
<dbReference type="Proteomes" id="UP000573327">
    <property type="component" value="Unassembled WGS sequence"/>
</dbReference>
<comment type="caution">
    <text evidence="2">The sequence shown here is derived from an EMBL/GenBank/DDBJ whole genome shotgun (WGS) entry which is preliminary data.</text>
</comment>
<accession>A0A7W7SC05</accession>
<dbReference type="PANTHER" id="PTHR34293:SF1">
    <property type="entry name" value="HTH-TYPE TRANSCRIPTIONAL REGULATOR TRMBL2"/>
    <property type="match status" value="1"/>
</dbReference>
<feature type="domain" description="HTH luxR-type" evidence="1">
    <location>
        <begin position="256"/>
        <end position="292"/>
    </location>
</feature>
<dbReference type="AlphaFoldDB" id="A0A7W7SC05"/>
<dbReference type="GO" id="GO:0006355">
    <property type="term" value="P:regulation of DNA-templated transcription"/>
    <property type="evidence" value="ECO:0007669"/>
    <property type="project" value="InterPro"/>
</dbReference>
<dbReference type="GO" id="GO:0003677">
    <property type="term" value="F:DNA binding"/>
    <property type="evidence" value="ECO:0007669"/>
    <property type="project" value="UniProtKB-KW"/>
</dbReference>
<dbReference type="RefSeq" id="WP_184916049.1">
    <property type="nucleotide sequence ID" value="NZ_JACHJR010000001.1"/>
</dbReference>
<proteinExistence type="predicted"/>
<reference evidence="2 3" key="1">
    <citation type="submission" date="2020-08" db="EMBL/GenBank/DDBJ databases">
        <title>Sequencing the genomes of 1000 actinobacteria strains.</title>
        <authorList>
            <person name="Klenk H.-P."/>
        </authorList>
    </citation>
    <scope>NUCLEOTIDE SEQUENCE [LARGE SCALE GENOMIC DNA]</scope>
    <source>
        <strain evidence="2 3">DSM 44786</strain>
    </source>
</reference>
<protein>
    <submittedName>
        <fullName evidence="2">DNA-binding transcriptional ArsR family regulator</fullName>
    </submittedName>
</protein>
<dbReference type="InterPro" id="IPR051797">
    <property type="entry name" value="TrmB-like"/>
</dbReference>
<sequence>MLVGEAERAFYGEVLAQGGKVLFRDVAEQDAATVLRLLELGLLIHHTGDATLTAVNPRTVAEQRATELRRAGTGALRQADEVPDLLGELARAYDAAPRRIESTSTVLHIEDMEQIRSRIVQLDADRRDELLAAHPGGARPMDLVRVGMDRTRRFVEGGGVLHVLYQGAARTDGPTAEYAAMVSEWGARVRVLDEPFSRILIYDRTTAVISASADHTRAAIVEDPAVVSFLVSGFERDWERAERVRWQVVGDRMHEQVGQLLTQGLTQRKIASRLGLSERTVAGHIARLRERYDAETLFQLGWQMRGAEGVSAG</sequence>
<keyword evidence="3" id="KW-1185">Reference proteome</keyword>
<dbReference type="PANTHER" id="PTHR34293">
    <property type="entry name" value="HTH-TYPE TRANSCRIPTIONAL REGULATOR TRMBL2"/>
    <property type="match status" value="1"/>
</dbReference>
<name>A0A7W7SC05_9ACTN</name>
<evidence type="ECO:0000259" key="1">
    <source>
        <dbReference type="Pfam" id="PF00196"/>
    </source>
</evidence>